<feature type="chain" id="PRO_5015882207" description="Secretion system C-terminal sorting domain-containing protein" evidence="2">
    <location>
        <begin position="19"/>
        <end position="731"/>
    </location>
</feature>
<dbReference type="Pfam" id="PF18962">
    <property type="entry name" value="Por_Secre_tail"/>
    <property type="match status" value="1"/>
</dbReference>
<proteinExistence type="predicted"/>
<evidence type="ECO:0000256" key="1">
    <source>
        <dbReference type="ARBA" id="ARBA00022729"/>
    </source>
</evidence>
<feature type="domain" description="Secretion system C-terminal sorting" evidence="3">
    <location>
        <begin position="663"/>
        <end position="726"/>
    </location>
</feature>
<dbReference type="InterPro" id="IPR026444">
    <property type="entry name" value="Secre_tail"/>
</dbReference>
<evidence type="ECO:0000256" key="2">
    <source>
        <dbReference type="SAM" id="SignalP"/>
    </source>
</evidence>
<dbReference type="RefSeq" id="WP_111062996.1">
    <property type="nucleotide sequence ID" value="NZ_JBHUCU010000032.1"/>
</dbReference>
<dbReference type="NCBIfam" id="TIGR04183">
    <property type="entry name" value="Por_Secre_tail"/>
    <property type="match status" value="1"/>
</dbReference>
<accession>A0A2W1N071</accession>
<keyword evidence="5" id="KW-1185">Reference proteome</keyword>
<keyword evidence="1 2" id="KW-0732">Signal</keyword>
<dbReference type="OrthoDB" id="1488838at2"/>
<evidence type="ECO:0000313" key="4">
    <source>
        <dbReference type="EMBL" id="PZE16950.1"/>
    </source>
</evidence>
<dbReference type="Gene3D" id="2.60.120.260">
    <property type="entry name" value="Galactose-binding domain-like"/>
    <property type="match status" value="1"/>
</dbReference>
<comment type="caution">
    <text evidence="4">The sequence shown here is derived from an EMBL/GenBank/DDBJ whole genome shotgun (WGS) entry which is preliminary data.</text>
</comment>
<sequence>MIKKGFLLCFLLPIISFGQETLGSLTYNVDIMPAFKLKAGNDLDSTFLFNYNNLEVPVFDDFSTNKWVKYAAEFNGSNVTSSLYYYLIEVSNSTPIDPAIVLCDSAYRDTVYIVNDTVVGMVRTSFTTGFDVVVNDLSVFPISGPIKKLYNECYTIVDTVIDGVLDVSPDTLEIANKYYQDSARVFFADITNNDIWIDDYACHNYKYGVVPKSLGVATFDGLNNNGYPYDFGSPNSYGEADFLTSKPINLLGKSNIYLSFLYQPRGLGNSPEAIDSLILEMYSPAADQWYNVWGVSGDATDDVWGMAHLEITANTFKQNGFQFRFKNKASLSGNLDHWHIDYVNLRENSSVNDTIISDLAITYPIETLLKDYTAVPWDHYNNLSDPNIAMVPSYEMMVSNSDVVPKFTNAGTLEMDGNNFSLPVASLNWNVGQNLYPFNVGLQPYAYPQNSSVDKAEFDVKMNIATSSTNQHLENDTTYFTQYFRNYYAYDDASAESGYGLLDNNAEIAIKFEAYEADTLTGVLMKFVPNVSDVTGNVILLTVWGDDEGKPGDILYQDDFFKPHFPDYAAAKNQFKYYTFNDNKAIVVPKVFYVGFEQIEDKNLYLGFDKNNLNQDKNFYNTGSGWSNSSFPGSIMVRPVFSTGLNYTLNVVGEIETTQTIAMYPNPVSQTLTIDGFQNTYSVQIHDVSGKLIYTGNESHIDFVQFSSGFYLVSILDENKELLHRNKIIKP</sequence>
<protein>
    <recommendedName>
        <fullName evidence="3">Secretion system C-terminal sorting domain-containing protein</fullName>
    </recommendedName>
</protein>
<evidence type="ECO:0000259" key="3">
    <source>
        <dbReference type="Pfam" id="PF18962"/>
    </source>
</evidence>
<reference evidence="4 5" key="1">
    <citation type="submission" date="2018-06" db="EMBL/GenBank/DDBJ databases">
        <title>The draft genome sequence of Crocinitomix sp. SM1701.</title>
        <authorList>
            <person name="Zhang X."/>
        </authorList>
    </citation>
    <scope>NUCLEOTIDE SEQUENCE [LARGE SCALE GENOMIC DNA]</scope>
    <source>
        <strain evidence="4 5">SM1701</strain>
    </source>
</reference>
<dbReference type="Proteomes" id="UP000249248">
    <property type="component" value="Unassembled WGS sequence"/>
</dbReference>
<dbReference type="AlphaFoldDB" id="A0A2W1N071"/>
<organism evidence="4 5">
    <name type="scientific">Putridiphycobacter roseus</name>
    <dbReference type="NCBI Taxonomy" id="2219161"/>
    <lineage>
        <taxon>Bacteria</taxon>
        <taxon>Pseudomonadati</taxon>
        <taxon>Bacteroidota</taxon>
        <taxon>Flavobacteriia</taxon>
        <taxon>Flavobacteriales</taxon>
        <taxon>Crocinitomicaceae</taxon>
        <taxon>Putridiphycobacter</taxon>
    </lineage>
</organism>
<name>A0A2W1N071_9FLAO</name>
<gene>
    <name evidence="4" type="ORF">DNU06_09370</name>
</gene>
<evidence type="ECO:0000313" key="5">
    <source>
        <dbReference type="Proteomes" id="UP000249248"/>
    </source>
</evidence>
<dbReference type="EMBL" id="QKSB01000005">
    <property type="protein sequence ID" value="PZE16950.1"/>
    <property type="molecule type" value="Genomic_DNA"/>
</dbReference>
<feature type="signal peptide" evidence="2">
    <location>
        <begin position="1"/>
        <end position="18"/>
    </location>
</feature>